<dbReference type="Pfam" id="PF00240">
    <property type="entry name" value="ubiquitin"/>
    <property type="match status" value="1"/>
</dbReference>
<dbReference type="PROSITE" id="PS50053">
    <property type="entry name" value="UBIQUITIN_2"/>
    <property type="match status" value="1"/>
</dbReference>
<dbReference type="CDD" id="cd17039">
    <property type="entry name" value="Ubl_ubiquitin_like"/>
    <property type="match status" value="1"/>
</dbReference>
<comment type="caution">
    <text evidence="3">The sequence shown here is derived from an EMBL/GenBank/DDBJ whole genome shotgun (WGS) entry which is preliminary data.</text>
</comment>
<reference evidence="3 4" key="1">
    <citation type="submission" date="2024-10" db="EMBL/GenBank/DDBJ databases">
        <authorList>
            <person name="Kim D."/>
        </authorList>
    </citation>
    <scope>NUCLEOTIDE SEQUENCE [LARGE SCALE GENOMIC DNA]</scope>
    <source>
        <strain evidence="3">BH-2024</strain>
    </source>
</reference>
<feature type="signal peptide" evidence="1">
    <location>
        <begin position="1"/>
        <end position="30"/>
    </location>
</feature>
<organism evidence="3 4">
    <name type="scientific">Heterodera trifolii</name>
    <dbReference type="NCBI Taxonomy" id="157864"/>
    <lineage>
        <taxon>Eukaryota</taxon>
        <taxon>Metazoa</taxon>
        <taxon>Ecdysozoa</taxon>
        <taxon>Nematoda</taxon>
        <taxon>Chromadorea</taxon>
        <taxon>Rhabditida</taxon>
        <taxon>Tylenchina</taxon>
        <taxon>Tylenchomorpha</taxon>
        <taxon>Tylenchoidea</taxon>
        <taxon>Heteroderidae</taxon>
        <taxon>Heteroderinae</taxon>
        <taxon>Heterodera</taxon>
    </lineage>
</organism>
<feature type="domain" description="Ubiquitin-like" evidence="2">
    <location>
        <begin position="121"/>
        <end position="197"/>
    </location>
</feature>
<accession>A0ABD2JH53</accession>
<dbReference type="AlphaFoldDB" id="A0ABD2JH53"/>
<feature type="chain" id="PRO_5044816800" description="Ubiquitin-like domain-containing protein" evidence="1">
    <location>
        <begin position="31"/>
        <end position="217"/>
    </location>
</feature>
<evidence type="ECO:0000256" key="1">
    <source>
        <dbReference type="SAM" id="SignalP"/>
    </source>
</evidence>
<sequence length="217" mass="24705">MKKHWHIFPFPVGIAAVLTILMLMMPPTIAEKIDIQVKLAYNGEEYTIKVDEATNDVKSLMRAIGTYEIKPYQNICRVEDVKNFSLRYRDVFNEPLSLDNDLNSSIQLKNGDSFFWTKKEYVINVHYGKNTVYTVSVGETDLVYNLKRRIANATGLMPTEQTIIVGNCVIVTDEATMYYYGIENNTELHVTDERLQSSKKCGIKGKVSSLFGLRKSG</sequence>
<name>A0ABD2JH53_9BILA</name>
<evidence type="ECO:0000313" key="4">
    <source>
        <dbReference type="Proteomes" id="UP001620626"/>
    </source>
</evidence>
<gene>
    <name evidence="3" type="ORF">niasHT_024769</name>
</gene>
<dbReference type="InterPro" id="IPR000626">
    <property type="entry name" value="Ubiquitin-like_dom"/>
</dbReference>
<protein>
    <recommendedName>
        <fullName evidence="2">Ubiquitin-like domain-containing protein</fullName>
    </recommendedName>
</protein>
<keyword evidence="4" id="KW-1185">Reference proteome</keyword>
<evidence type="ECO:0000313" key="3">
    <source>
        <dbReference type="EMBL" id="KAL3089892.1"/>
    </source>
</evidence>
<evidence type="ECO:0000259" key="2">
    <source>
        <dbReference type="PROSITE" id="PS50053"/>
    </source>
</evidence>
<dbReference type="SUPFAM" id="SSF54236">
    <property type="entry name" value="Ubiquitin-like"/>
    <property type="match status" value="1"/>
</dbReference>
<dbReference type="Gene3D" id="3.10.20.90">
    <property type="entry name" value="Phosphatidylinositol 3-kinase Catalytic Subunit, Chain A, domain 1"/>
    <property type="match status" value="1"/>
</dbReference>
<dbReference type="EMBL" id="JBICBT010000970">
    <property type="protein sequence ID" value="KAL3089892.1"/>
    <property type="molecule type" value="Genomic_DNA"/>
</dbReference>
<dbReference type="Proteomes" id="UP001620626">
    <property type="component" value="Unassembled WGS sequence"/>
</dbReference>
<dbReference type="InterPro" id="IPR029071">
    <property type="entry name" value="Ubiquitin-like_domsf"/>
</dbReference>
<proteinExistence type="predicted"/>
<keyword evidence="1" id="KW-0732">Signal</keyword>